<feature type="region of interest" description="Disordered" evidence="1">
    <location>
        <begin position="42"/>
        <end position="78"/>
    </location>
</feature>
<dbReference type="EMBL" id="ML119767">
    <property type="protein sequence ID" value="RPA75278.1"/>
    <property type="molecule type" value="Genomic_DNA"/>
</dbReference>
<name>A0A3N4HS07_ASCIM</name>
<accession>A0A3N4HS07</accession>
<evidence type="ECO:0000313" key="2">
    <source>
        <dbReference type="EMBL" id="RPA75278.1"/>
    </source>
</evidence>
<proteinExistence type="predicted"/>
<evidence type="ECO:0000313" key="3">
    <source>
        <dbReference type="Proteomes" id="UP000275078"/>
    </source>
</evidence>
<reference evidence="2 3" key="1">
    <citation type="journal article" date="2018" name="Nat. Ecol. Evol.">
        <title>Pezizomycetes genomes reveal the molecular basis of ectomycorrhizal truffle lifestyle.</title>
        <authorList>
            <person name="Murat C."/>
            <person name="Payen T."/>
            <person name="Noel B."/>
            <person name="Kuo A."/>
            <person name="Morin E."/>
            <person name="Chen J."/>
            <person name="Kohler A."/>
            <person name="Krizsan K."/>
            <person name="Balestrini R."/>
            <person name="Da Silva C."/>
            <person name="Montanini B."/>
            <person name="Hainaut M."/>
            <person name="Levati E."/>
            <person name="Barry K.W."/>
            <person name="Belfiori B."/>
            <person name="Cichocki N."/>
            <person name="Clum A."/>
            <person name="Dockter R.B."/>
            <person name="Fauchery L."/>
            <person name="Guy J."/>
            <person name="Iotti M."/>
            <person name="Le Tacon F."/>
            <person name="Lindquist E.A."/>
            <person name="Lipzen A."/>
            <person name="Malagnac F."/>
            <person name="Mello A."/>
            <person name="Molinier V."/>
            <person name="Miyauchi S."/>
            <person name="Poulain J."/>
            <person name="Riccioni C."/>
            <person name="Rubini A."/>
            <person name="Sitrit Y."/>
            <person name="Splivallo R."/>
            <person name="Traeger S."/>
            <person name="Wang M."/>
            <person name="Zifcakova L."/>
            <person name="Wipf D."/>
            <person name="Zambonelli A."/>
            <person name="Paolocci F."/>
            <person name="Nowrousian M."/>
            <person name="Ottonello S."/>
            <person name="Baldrian P."/>
            <person name="Spatafora J.W."/>
            <person name="Henrissat B."/>
            <person name="Nagy L.G."/>
            <person name="Aury J.M."/>
            <person name="Wincker P."/>
            <person name="Grigoriev I.V."/>
            <person name="Bonfante P."/>
            <person name="Martin F.M."/>
        </authorList>
    </citation>
    <scope>NUCLEOTIDE SEQUENCE [LARGE SCALE GENOMIC DNA]</scope>
    <source>
        <strain evidence="2 3">RN42</strain>
    </source>
</reference>
<protein>
    <submittedName>
        <fullName evidence="2">Uncharacterized protein</fullName>
    </submittedName>
</protein>
<feature type="compositionally biased region" description="Low complexity" evidence="1">
    <location>
        <begin position="53"/>
        <end position="68"/>
    </location>
</feature>
<keyword evidence="3" id="KW-1185">Reference proteome</keyword>
<dbReference type="Proteomes" id="UP000275078">
    <property type="component" value="Unassembled WGS sequence"/>
</dbReference>
<evidence type="ECO:0000256" key="1">
    <source>
        <dbReference type="SAM" id="MobiDB-lite"/>
    </source>
</evidence>
<gene>
    <name evidence="2" type="ORF">BJ508DRAFT_22578</name>
</gene>
<sequence length="123" mass="13303">MQSALSTFAAFAAVACSLKQPADVSLALQSGRCTCGMESAPCTMLNQSKPRGRGQSQRSSRPGRASSAPNPPGWHRFQRSAQAKIDCTPYFDWSIRPHLSLNLPAVWSLTHWGVLQEPGSGFN</sequence>
<dbReference type="AlphaFoldDB" id="A0A3N4HS07"/>
<organism evidence="2 3">
    <name type="scientific">Ascobolus immersus RN42</name>
    <dbReference type="NCBI Taxonomy" id="1160509"/>
    <lineage>
        <taxon>Eukaryota</taxon>
        <taxon>Fungi</taxon>
        <taxon>Dikarya</taxon>
        <taxon>Ascomycota</taxon>
        <taxon>Pezizomycotina</taxon>
        <taxon>Pezizomycetes</taxon>
        <taxon>Pezizales</taxon>
        <taxon>Ascobolaceae</taxon>
        <taxon>Ascobolus</taxon>
    </lineage>
</organism>